<evidence type="ECO:0000313" key="7">
    <source>
        <dbReference type="EMBL" id="EOB06962.1"/>
    </source>
</evidence>
<dbReference type="PANTHER" id="PTHR42693:SF5">
    <property type="entry name" value="ARYLSULFATASE D"/>
    <property type="match status" value="1"/>
</dbReference>
<dbReference type="GO" id="GO:0004065">
    <property type="term" value="F:arylsulfatase activity"/>
    <property type="evidence" value="ECO:0007669"/>
    <property type="project" value="TreeGrafter"/>
</dbReference>
<comment type="similarity">
    <text evidence="2">Belongs to the sulfatase family.</text>
</comment>
<dbReference type="GO" id="GO:0046872">
    <property type="term" value="F:metal ion binding"/>
    <property type="evidence" value="ECO:0007669"/>
    <property type="project" value="UniProtKB-KW"/>
</dbReference>
<proteinExistence type="inferred from homology"/>
<accession>R0KAT1</accession>
<gene>
    <name evidence="7" type="ORF">Anapl_16389</name>
</gene>
<dbReference type="EMBL" id="KB742570">
    <property type="protein sequence ID" value="EOB06962.1"/>
    <property type="molecule type" value="Genomic_DNA"/>
</dbReference>
<feature type="domain" description="Sulfatase N-terminal" evidence="6">
    <location>
        <begin position="9"/>
        <end position="53"/>
    </location>
</feature>
<evidence type="ECO:0000256" key="3">
    <source>
        <dbReference type="ARBA" id="ARBA00022723"/>
    </source>
</evidence>
<dbReference type="Proteomes" id="UP000296049">
    <property type="component" value="Unassembled WGS sequence"/>
</dbReference>
<evidence type="ECO:0000256" key="1">
    <source>
        <dbReference type="ARBA" id="ARBA00001913"/>
    </source>
</evidence>
<protein>
    <submittedName>
        <fullName evidence="7">Arylsulfatase H</fullName>
    </submittedName>
</protein>
<dbReference type="PROSITE" id="PS00523">
    <property type="entry name" value="SULFATASE_1"/>
    <property type="match status" value="1"/>
</dbReference>
<organism evidence="7 8">
    <name type="scientific">Anas platyrhynchos</name>
    <name type="common">Mallard</name>
    <name type="synonym">Anas boschas</name>
    <dbReference type="NCBI Taxonomy" id="8839"/>
    <lineage>
        <taxon>Eukaryota</taxon>
        <taxon>Metazoa</taxon>
        <taxon>Chordata</taxon>
        <taxon>Craniata</taxon>
        <taxon>Vertebrata</taxon>
        <taxon>Euteleostomi</taxon>
        <taxon>Archelosauria</taxon>
        <taxon>Archosauria</taxon>
        <taxon>Dinosauria</taxon>
        <taxon>Saurischia</taxon>
        <taxon>Theropoda</taxon>
        <taxon>Coelurosauria</taxon>
        <taxon>Aves</taxon>
        <taxon>Neognathae</taxon>
        <taxon>Galloanserae</taxon>
        <taxon>Anseriformes</taxon>
        <taxon>Anatidae</taxon>
        <taxon>Anatinae</taxon>
        <taxon>Anas</taxon>
    </lineage>
</organism>
<dbReference type="AlphaFoldDB" id="R0KAT1"/>
<sequence>MKFTREHSGKKRTRNIDGLAKEGVRLSQHIAAASVCTPSRAAFLTGRYPIRSGWASL</sequence>
<dbReference type="InterPro" id="IPR017850">
    <property type="entry name" value="Alkaline_phosphatase_core_sf"/>
</dbReference>
<keyword evidence="8" id="KW-1185">Reference proteome</keyword>
<evidence type="ECO:0000259" key="6">
    <source>
        <dbReference type="Pfam" id="PF00884"/>
    </source>
</evidence>
<dbReference type="Gene3D" id="3.40.720.10">
    <property type="entry name" value="Alkaline Phosphatase, subunit A"/>
    <property type="match status" value="1"/>
</dbReference>
<keyword evidence="4" id="KW-0378">Hydrolase</keyword>
<dbReference type="InterPro" id="IPR024607">
    <property type="entry name" value="Sulfatase_CS"/>
</dbReference>
<comment type="cofactor">
    <cofactor evidence="1">
        <name>Ca(2+)</name>
        <dbReference type="ChEBI" id="CHEBI:29108"/>
    </cofactor>
</comment>
<dbReference type="SUPFAM" id="SSF53649">
    <property type="entry name" value="Alkaline phosphatase-like"/>
    <property type="match status" value="1"/>
</dbReference>
<reference evidence="8" key="1">
    <citation type="journal article" date="2013" name="Nat. Genet.">
        <title>The duck genome and transcriptome provide insight into an avian influenza virus reservoir species.</title>
        <authorList>
            <person name="Huang Y."/>
            <person name="Li Y."/>
            <person name="Burt D.W."/>
            <person name="Chen H."/>
            <person name="Zhang Y."/>
            <person name="Qian W."/>
            <person name="Kim H."/>
            <person name="Gan S."/>
            <person name="Zhao Y."/>
            <person name="Li J."/>
            <person name="Yi K."/>
            <person name="Feng H."/>
            <person name="Zhu P."/>
            <person name="Li B."/>
            <person name="Liu Q."/>
            <person name="Fairley S."/>
            <person name="Magor K.E."/>
            <person name="Du Z."/>
            <person name="Hu X."/>
            <person name="Goodman L."/>
            <person name="Tafer H."/>
            <person name="Vignal A."/>
            <person name="Lee T."/>
            <person name="Kim K.W."/>
            <person name="Sheng Z."/>
            <person name="An Y."/>
            <person name="Searle S."/>
            <person name="Herrero J."/>
            <person name="Groenen M.A."/>
            <person name="Crooijmans R.P."/>
            <person name="Faraut T."/>
            <person name="Cai Q."/>
            <person name="Webster R.G."/>
            <person name="Aldridge J.R."/>
            <person name="Warren W.C."/>
            <person name="Bartschat S."/>
            <person name="Kehr S."/>
            <person name="Marz M."/>
            <person name="Stadler P.F."/>
            <person name="Smith J."/>
            <person name="Kraus R.H."/>
            <person name="Zhao Y."/>
            <person name="Ren L."/>
            <person name="Fei J."/>
            <person name="Morisson M."/>
            <person name="Kaiser P."/>
            <person name="Griffin D.K."/>
            <person name="Rao M."/>
            <person name="Pitel F."/>
            <person name="Wang J."/>
            <person name="Li N."/>
        </authorList>
    </citation>
    <scope>NUCLEOTIDE SEQUENCE [LARGE SCALE GENOMIC DNA]</scope>
</reference>
<dbReference type="InterPro" id="IPR000917">
    <property type="entry name" value="Sulfatase_N"/>
</dbReference>
<name>R0KAT1_ANAPL</name>
<evidence type="ECO:0000313" key="8">
    <source>
        <dbReference type="Proteomes" id="UP000296049"/>
    </source>
</evidence>
<keyword evidence="5" id="KW-0106">Calcium</keyword>
<dbReference type="InterPro" id="IPR050738">
    <property type="entry name" value="Sulfatase"/>
</dbReference>
<keyword evidence="3" id="KW-0479">Metal-binding</keyword>
<evidence type="ECO:0000256" key="5">
    <source>
        <dbReference type="ARBA" id="ARBA00022837"/>
    </source>
</evidence>
<dbReference type="Pfam" id="PF00884">
    <property type="entry name" value="Sulfatase"/>
    <property type="match status" value="1"/>
</dbReference>
<dbReference type="PANTHER" id="PTHR42693">
    <property type="entry name" value="ARYLSULFATASE FAMILY MEMBER"/>
    <property type="match status" value="1"/>
</dbReference>
<evidence type="ECO:0000256" key="4">
    <source>
        <dbReference type="ARBA" id="ARBA00022801"/>
    </source>
</evidence>
<evidence type="ECO:0000256" key="2">
    <source>
        <dbReference type="ARBA" id="ARBA00008779"/>
    </source>
</evidence>